<dbReference type="EMBL" id="CCBN010000001">
    <property type="protein sequence ID" value="CDO51647.1"/>
    <property type="molecule type" value="Genomic_DNA"/>
</dbReference>
<evidence type="ECO:0000259" key="2">
    <source>
        <dbReference type="PROSITE" id="PS50888"/>
    </source>
</evidence>
<dbReference type="Pfam" id="PF00010">
    <property type="entry name" value="HLH"/>
    <property type="match status" value="1"/>
</dbReference>
<dbReference type="AlphaFoldDB" id="A0A0J9X383"/>
<dbReference type="PROSITE" id="PS50888">
    <property type="entry name" value="BHLH"/>
    <property type="match status" value="1"/>
</dbReference>
<evidence type="ECO:0000313" key="4">
    <source>
        <dbReference type="Proteomes" id="UP000242525"/>
    </source>
</evidence>
<feature type="region of interest" description="Disordered" evidence="1">
    <location>
        <begin position="197"/>
        <end position="229"/>
    </location>
</feature>
<dbReference type="InterPro" id="IPR036638">
    <property type="entry name" value="HLH_DNA-bd_sf"/>
</dbReference>
<organism evidence="3 4">
    <name type="scientific">Geotrichum candidum</name>
    <name type="common">Oospora lactis</name>
    <name type="synonym">Dipodascus geotrichum</name>
    <dbReference type="NCBI Taxonomy" id="1173061"/>
    <lineage>
        <taxon>Eukaryota</taxon>
        <taxon>Fungi</taxon>
        <taxon>Dikarya</taxon>
        <taxon>Ascomycota</taxon>
        <taxon>Saccharomycotina</taxon>
        <taxon>Dipodascomycetes</taxon>
        <taxon>Dipodascales</taxon>
        <taxon>Dipodascaceae</taxon>
        <taxon>Geotrichum</taxon>
    </lineage>
</organism>
<sequence>MNPSPSSSPLSSPIILDPLLLPPPALADDYTIPPPPNLKRKIIQVSPRAAKKPRTLRPKLAPATAATSIATTNSASANALNEEKLKISEKRKHARKTAHSEIERRRRSKINMQFDALKELVPACHNNNNTGGNGSGSGGNGLHKLVILQATVEYIRYLKDCLEIKANHEQKQRQIATPPQSNGPMPVTDVSSCGGNLVGNNGNGGTNVFPPSPNLQEPSPRIRVSDLIS</sequence>
<dbReference type="Gene3D" id="4.10.280.10">
    <property type="entry name" value="Helix-loop-helix DNA-binding domain"/>
    <property type="match status" value="1"/>
</dbReference>
<dbReference type="OrthoDB" id="690068at2759"/>
<dbReference type="SUPFAM" id="SSF47459">
    <property type="entry name" value="HLH, helix-loop-helix DNA-binding domain"/>
    <property type="match status" value="1"/>
</dbReference>
<dbReference type="PANTHER" id="PTHR46266">
    <property type="entry name" value="TRANSCRIPTION FACTOR TT8"/>
    <property type="match status" value="1"/>
</dbReference>
<reference evidence="3" key="1">
    <citation type="submission" date="2014-03" db="EMBL/GenBank/DDBJ databases">
        <authorList>
            <person name="Casaregola S."/>
        </authorList>
    </citation>
    <scope>NUCLEOTIDE SEQUENCE [LARGE SCALE GENOMIC DNA]</scope>
    <source>
        <strain evidence="3">CLIB 918</strain>
    </source>
</reference>
<dbReference type="SMART" id="SM00353">
    <property type="entry name" value="HLH"/>
    <property type="match status" value="1"/>
</dbReference>
<dbReference type="STRING" id="1173061.A0A0J9X383"/>
<dbReference type="CDD" id="cd00083">
    <property type="entry name" value="bHLH_SF"/>
    <property type="match status" value="1"/>
</dbReference>
<keyword evidence="4" id="KW-1185">Reference proteome</keyword>
<accession>A0A0J9X383</accession>
<dbReference type="GO" id="GO:0046983">
    <property type="term" value="F:protein dimerization activity"/>
    <property type="evidence" value="ECO:0007669"/>
    <property type="project" value="InterPro"/>
</dbReference>
<dbReference type="Proteomes" id="UP000242525">
    <property type="component" value="Unassembled WGS sequence"/>
</dbReference>
<protein>
    <recommendedName>
        <fullName evidence="2">BHLH domain-containing protein</fullName>
    </recommendedName>
</protein>
<comment type="caution">
    <text evidence="3">The sequence shown here is derived from an EMBL/GenBank/DDBJ whole genome shotgun (WGS) entry which is preliminary data.</text>
</comment>
<proteinExistence type="predicted"/>
<gene>
    <name evidence="3" type="ORF">BN980_GECA01s09800g</name>
</gene>
<evidence type="ECO:0000256" key="1">
    <source>
        <dbReference type="SAM" id="MobiDB-lite"/>
    </source>
</evidence>
<feature type="domain" description="BHLH" evidence="2">
    <location>
        <begin position="94"/>
        <end position="158"/>
    </location>
</feature>
<evidence type="ECO:0000313" key="3">
    <source>
        <dbReference type="EMBL" id="CDO51647.1"/>
    </source>
</evidence>
<dbReference type="PANTHER" id="PTHR46266:SF4">
    <property type="entry name" value="TRANSCRIPTION FACTOR TT8"/>
    <property type="match status" value="1"/>
</dbReference>
<name>A0A0J9X383_GEOCN</name>
<dbReference type="InterPro" id="IPR011598">
    <property type="entry name" value="bHLH_dom"/>
</dbReference>